<feature type="compositionally biased region" description="Basic and acidic residues" evidence="1">
    <location>
        <begin position="1"/>
        <end position="12"/>
    </location>
</feature>
<name>A0AAV0X9S7_9HEMI</name>
<organism evidence="2 3">
    <name type="scientific">Macrosiphum euphorbiae</name>
    <name type="common">potato aphid</name>
    <dbReference type="NCBI Taxonomy" id="13131"/>
    <lineage>
        <taxon>Eukaryota</taxon>
        <taxon>Metazoa</taxon>
        <taxon>Ecdysozoa</taxon>
        <taxon>Arthropoda</taxon>
        <taxon>Hexapoda</taxon>
        <taxon>Insecta</taxon>
        <taxon>Pterygota</taxon>
        <taxon>Neoptera</taxon>
        <taxon>Paraneoptera</taxon>
        <taxon>Hemiptera</taxon>
        <taxon>Sternorrhyncha</taxon>
        <taxon>Aphidomorpha</taxon>
        <taxon>Aphidoidea</taxon>
        <taxon>Aphididae</taxon>
        <taxon>Macrosiphini</taxon>
        <taxon>Macrosiphum</taxon>
    </lineage>
</organism>
<accession>A0AAV0X9S7</accession>
<evidence type="ECO:0000256" key="1">
    <source>
        <dbReference type="SAM" id="MobiDB-lite"/>
    </source>
</evidence>
<feature type="region of interest" description="Disordered" evidence="1">
    <location>
        <begin position="1"/>
        <end position="21"/>
    </location>
</feature>
<sequence>MSCSKITEKAGEEPEEEEADDTLVVVVKPDGTVAIDQETFNRVLESKKETMNIIHFENSSNKGITTNPENGEPEINLTVQGFYPSISTKTFLSQDNENSGITANTIYLDHCYYKDCPPNIPDTKICSPRITLSTGIQHITNKLKNSNIVDEIEEIEEITVSVDENIKPGIPSNTVPNNAPESNLPNNKKMLNLRVGKNEKPRTKGPISLRNTITKKKPDEIQINQHGDKARATKTVKRLGSTKTYHQVRPSVQIKNNRQKKSDVTVDKVLLQANELIRQSSIEPKKYIQNQLMFKKNKDKIGIIENSLDSAPQKHVTQLLDEPELFSSPDIILDDTKTSNQTVNNELDSKINVINKIDDITTIDNLISNTTKDIEQVIVNKEEAGRVRKLSSRMKDNPVEITVTKTVEDILNDISSKIANQTEIIDEENLIDELADLNEDLNSSNLLLRLTLVTI</sequence>
<evidence type="ECO:0000313" key="2">
    <source>
        <dbReference type="EMBL" id="CAI6364861.1"/>
    </source>
</evidence>
<comment type="caution">
    <text evidence="2">The sequence shown here is derived from an EMBL/GenBank/DDBJ whole genome shotgun (WGS) entry which is preliminary data.</text>
</comment>
<reference evidence="2 3" key="1">
    <citation type="submission" date="2023-01" db="EMBL/GenBank/DDBJ databases">
        <authorList>
            <person name="Whitehead M."/>
        </authorList>
    </citation>
    <scope>NUCLEOTIDE SEQUENCE [LARGE SCALE GENOMIC DNA]</scope>
</reference>
<protein>
    <submittedName>
        <fullName evidence="2">Uncharacterized protein</fullName>
    </submittedName>
</protein>
<gene>
    <name evidence="2" type="ORF">MEUPH1_LOCUS19642</name>
</gene>
<dbReference type="AlphaFoldDB" id="A0AAV0X9S7"/>
<keyword evidence="3" id="KW-1185">Reference proteome</keyword>
<dbReference type="EMBL" id="CARXXK010000004">
    <property type="protein sequence ID" value="CAI6364861.1"/>
    <property type="molecule type" value="Genomic_DNA"/>
</dbReference>
<evidence type="ECO:0000313" key="3">
    <source>
        <dbReference type="Proteomes" id="UP001160148"/>
    </source>
</evidence>
<dbReference type="Proteomes" id="UP001160148">
    <property type="component" value="Unassembled WGS sequence"/>
</dbReference>
<proteinExistence type="predicted"/>